<dbReference type="Proteomes" id="UP001302806">
    <property type="component" value="Chromosome"/>
</dbReference>
<dbReference type="Pfam" id="PF00932">
    <property type="entry name" value="LTD"/>
    <property type="match status" value="1"/>
</dbReference>
<proteinExistence type="predicted"/>
<organism evidence="2 3">
    <name type="scientific">Thalassobellus suaedae</name>
    <dbReference type="NCBI Taxonomy" id="3074124"/>
    <lineage>
        <taxon>Bacteria</taxon>
        <taxon>Pseudomonadati</taxon>
        <taxon>Bacteroidota</taxon>
        <taxon>Flavobacteriia</taxon>
        <taxon>Flavobacteriales</taxon>
        <taxon>Flavobacteriaceae</taxon>
        <taxon>Thalassobellus</taxon>
    </lineage>
</organism>
<reference evidence="2 3" key="1">
    <citation type="submission" date="2023-09" db="EMBL/GenBank/DDBJ databases">
        <title>Thalassobella suaedae gen. nov., sp. nov., a marine bacterium of the family Flavobacteriaceae isolated from a halophyte Suaeda japonica.</title>
        <authorList>
            <person name="Lee S.Y."/>
            <person name="Hwang C.Y."/>
        </authorList>
    </citation>
    <scope>NUCLEOTIDE SEQUENCE [LARGE SCALE GENOMIC DNA]</scope>
    <source>
        <strain evidence="2 3">HL-DH14</strain>
    </source>
</reference>
<dbReference type="Gene3D" id="2.60.40.1260">
    <property type="entry name" value="Lamin Tail domain"/>
    <property type="match status" value="1"/>
</dbReference>
<dbReference type="EMBL" id="CP134537">
    <property type="protein sequence ID" value="WNH10917.1"/>
    <property type="molecule type" value="Genomic_DNA"/>
</dbReference>
<dbReference type="Pfam" id="PF10633">
    <property type="entry name" value="NPCBM_assoc"/>
    <property type="match status" value="1"/>
</dbReference>
<dbReference type="InterPro" id="IPR018905">
    <property type="entry name" value="A-galactase_NEW3"/>
</dbReference>
<dbReference type="InterPro" id="IPR001322">
    <property type="entry name" value="Lamin_tail_dom"/>
</dbReference>
<evidence type="ECO:0000259" key="1">
    <source>
        <dbReference type="PROSITE" id="PS51841"/>
    </source>
</evidence>
<dbReference type="SUPFAM" id="SSF74853">
    <property type="entry name" value="Lamin A/C globular tail domain"/>
    <property type="match status" value="1"/>
</dbReference>
<name>A0ABY9XY75_9FLAO</name>
<gene>
    <name evidence="2" type="ORF">RHP51_00185</name>
</gene>
<dbReference type="RefSeq" id="WP_415867129.1">
    <property type="nucleotide sequence ID" value="NZ_CP134537.1"/>
</dbReference>
<evidence type="ECO:0000313" key="3">
    <source>
        <dbReference type="Proteomes" id="UP001302806"/>
    </source>
</evidence>
<dbReference type="InterPro" id="IPR036415">
    <property type="entry name" value="Lamin_tail_dom_sf"/>
</dbReference>
<protein>
    <submittedName>
        <fullName evidence="2">NEW3 domain-containing protein</fullName>
    </submittedName>
</protein>
<evidence type="ECO:0000313" key="2">
    <source>
        <dbReference type="EMBL" id="WNH10917.1"/>
    </source>
</evidence>
<dbReference type="PROSITE" id="PS51841">
    <property type="entry name" value="LTD"/>
    <property type="match status" value="1"/>
</dbReference>
<accession>A0ABY9XY75</accession>
<sequence length="343" mass="36824">MTAAGTFPSKETNQKIQANIVKASYAVAQVSIAPSSAVNTPPGLQTFAPNTSQSTTVTFTNTTQTAVNDLKISIDAPSDWKTVVLGTNKSVQKYTNPIQPGETVSAVFNVKSGSKTLNGDILGVAKWTNSANGIAQTEIAIEKVRNVSSVKINEFTIGSGENLTNTFIELYNAGENEVNISNWTLTQHQAELPIFSSIEIPEGTKLGANDYYLLGLSSSGLEVPATIGETTIYVRSTTGMSVGDEIIIGTGVNKETRKIKAISNPPKKVQSETPRDFMSTYGYRLPLDPGTPTTVWQPLPEGPVITISKGSTSIPVESIDNFEVGQKMVHWLWCHLSCSGSRY</sequence>
<feature type="domain" description="LTD" evidence="1">
    <location>
        <begin position="132"/>
        <end position="254"/>
    </location>
</feature>